<evidence type="ECO:0000256" key="3">
    <source>
        <dbReference type="PROSITE-ProRule" id="PRU00023"/>
    </source>
</evidence>
<reference evidence="6 7" key="1">
    <citation type="journal article" date="2018" name="Plant J.">
        <title>Genome sequences of Chlorella sorokiniana UTEX 1602 and Micractinium conductrix SAG 241.80: implications to maltose excretion by a green alga.</title>
        <authorList>
            <person name="Arriola M.B."/>
            <person name="Velmurugan N."/>
            <person name="Zhang Y."/>
            <person name="Plunkett M.H."/>
            <person name="Hondzo H."/>
            <person name="Barney B.M."/>
        </authorList>
    </citation>
    <scope>NUCLEOTIDE SEQUENCE [LARGE SCALE GENOMIC DNA]</scope>
    <source>
        <strain evidence="7">UTEX 1602</strain>
    </source>
</reference>
<evidence type="ECO:0000256" key="1">
    <source>
        <dbReference type="ARBA" id="ARBA00022737"/>
    </source>
</evidence>
<dbReference type="GO" id="GO:0016567">
    <property type="term" value="P:protein ubiquitination"/>
    <property type="evidence" value="ECO:0007669"/>
    <property type="project" value="UniProtKB-UniPathway"/>
</dbReference>
<keyword evidence="1" id="KW-0677">Repeat</keyword>
<dbReference type="GO" id="GO:0004842">
    <property type="term" value="F:ubiquitin-protein transferase activity"/>
    <property type="evidence" value="ECO:0007669"/>
    <property type="project" value="InterPro"/>
</dbReference>
<dbReference type="AlphaFoldDB" id="A0A2P6TQT0"/>
<dbReference type="PROSITE" id="PS51698">
    <property type="entry name" value="U_BOX"/>
    <property type="match status" value="1"/>
</dbReference>
<dbReference type="InterPro" id="IPR003613">
    <property type="entry name" value="Ubox_domain"/>
</dbReference>
<comment type="caution">
    <text evidence="6">The sequence shown here is derived from an EMBL/GenBank/DDBJ whole genome shotgun (WGS) entry which is preliminary data.</text>
</comment>
<name>A0A2P6TQT0_CHLSO</name>
<feature type="repeat" description="ANK" evidence="3">
    <location>
        <begin position="219"/>
        <end position="251"/>
    </location>
</feature>
<feature type="compositionally biased region" description="Low complexity" evidence="4">
    <location>
        <begin position="15"/>
        <end position="27"/>
    </location>
</feature>
<dbReference type="PROSITE" id="PS50297">
    <property type="entry name" value="ANK_REP_REGION"/>
    <property type="match status" value="3"/>
</dbReference>
<dbReference type="Pfam" id="PF12796">
    <property type="entry name" value="Ank_2"/>
    <property type="match status" value="1"/>
</dbReference>
<dbReference type="Pfam" id="PF00023">
    <property type="entry name" value="Ank"/>
    <property type="match status" value="2"/>
</dbReference>
<dbReference type="PROSITE" id="PS50088">
    <property type="entry name" value="ANK_REPEAT"/>
    <property type="match status" value="3"/>
</dbReference>
<dbReference type="PANTHER" id="PTHR24198:SF165">
    <property type="entry name" value="ANKYRIN REPEAT-CONTAINING PROTEIN-RELATED"/>
    <property type="match status" value="1"/>
</dbReference>
<dbReference type="OrthoDB" id="566830at2759"/>
<feature type="repeat" description="ANK" evidence="3">
    <location>
        <begin position="49"/>
        <end position="82"/>
    </location>
</feature>
<dbReference type="Gene3D" id="1.25.40.20">
    <property type="entry name" value="Ankyrin repeat-containing domain"/>
    <property type="match status" value="3"/>
</dbReference>
<dbReference type="InterPro" id="IPR002110">
    <property type="entry name" value="Ankyrin_rpt"/>
</dbReference>
<dbReference type="EMBL" id="LHPG02000008">
    <property type="protein sequence ID" value="PRW56411.1"/>
    <property type="molecule type" value="Genomic_DNA"/>
</dbReference>
<dbReference type="Gene3D" id="3.30.40.10">
    <property type="entry name" value="Zinc/RING finger domain, C3HC4 (zinc finger)"/>
    <property type="match status" value="1"/>
</dbReference>
<dbReference type="UniPathway" id="UPA00143"/>
<feature type="domain" description="U-box" evidence="5">
    <location>
        <begin position="342"/>
        <end position="421"/>
    </location>
</feature>
<evidence type="ECO:0000313" key="7">
    <source>
        <dbReference type="Proteomes" id="UP000239899"/>
    </source>
</evidence>
<gene>
    <name evidence="6" type="ORF">C2E21_4573</name>
</gene>
<dbReference type="PANTHER" id="PTHR24198">
    <property type="entry name" value="ANKYRIN REPEAT AND PROTEIN KINASE DOMAIN-CONTAINING PROTEIN"/>
    <property type="match status" value="1"/>
</dbReference>
<accession>A0A2P6TQT0</accession>
<dbReference type="InterPro" id="IPR036770">
    <property type="entry name" value="Ankyrin_rpt-contain_sf"/>
</dbReference>
<keyword evidence="2 3" id="KW-0040">ANK repeat</keyword>
<feature type="region of interest" description="Disordered" evidence="4">
    <location>
        <begin position="1"/>
        <end position="27"/>
    </location>
</feature>
<dbReference type="SMART" id="SM00504">
    <property type="entry name" value="Ubox"/>
    <property type="match status" value="1"/>
</dbReference>
<evidence type="ECO:0000259" key="5">
    <source>
        <dbReference type="PROSITE" id="PS51698"/>
    </source>
</evidence>
<sequence length="422" mass="43120">MPSRRSRTQRPAADANRSNAGTSASASGRASLVAQLLRAGVDPNAADKRGETPLHIAAHLDAPPELVRDVVLAGASLDCADKSGRTPLEVGGASATFVAAVVEAVAERSARLDKSFCSDLPTPLHRAVACSQPGVLCALLEQGHSPDVASSRAQATPLILAARLGHDECVRELLAASADTEAADGLDNTASFYAAEGGHWHCLRRLLRAGARCNTACEFRLTALHTAAHKGHEACLLSLLEAGAAIDATDEQGLTALQLAALEGQEHCVHTLLLAGAALPTSFPGIDEEAAAQAQSLIQEAAQLLLAAPDADGDSAAAAEAAEAASPAEPAASAAAAALDDALLSDVCCPITHELMEDPVLAADGTTYERQAIAAWIARQQAAGQPPTSPVTNLPLEHTGLTENRIAKAQIGSLRAAGLLTG</sequence>
<dbReference type="SMART" id="SM00248">
    <property type="entry name" value="ANK"/>
    <property type="match status" value="7"/>
</dbReference>
<evidence type="ECO:0000256" key="2">
    <source>
        <dbReference type="ARBA" id="ARBA00023043"/>
    </source>
</evidence>
<dbReference type="InterPro" id="IPR013083">
    <property type="entry name" value="Znf_RING/FYVE/PHD"/>
</dbReference>
<dbReference type="Pfam" id="PF04564">
    <property type="entry name" value="U-box"/>
    <property type="match status" value="1"/>
</dbReference>
<dbReference type="Proteomes" id="UP000239899">
    <property type="component" value="Unassembled WGS sequence"/>
</dbReference>
<keyword evidence="7" id="KW-1185">Reference proteome</keyword>
<dbReference type="SUPFAM" id="SSF57850">
    <property type="entry name" value="RING/U-box"/>
    <property type="match status" value="1"/>
</dbReference>
<dbReference type="STRING" id="3076.A0A2P6TQT0"/>
<evidence type="ECO:0000313" key="6">
    <source>
        <dbReference type="EMBL" id="PRW56411.1"/>
    </source>
</evidence>
<protein>
    <submittedName>
        <fullName evidence="6">Ankyrin repeat</fullName>
    </submittedName>
</protein>
<dbReference type="CDD" id="cd16655">
    <property type="entry name" value="RING-Ubox_WDSUB1-like"/>
    <property type="match status" value="1"/>
</dbReference>
<proteinExistence type="predicted"/>
<organism evidence="6 7">
    <name type="scientific">Chlorella sorokiniana</name>
    <name type="common">Freshwater green alga</name>
    <dbReference type="NCBI Taxonomy" id="3076"/>
    <lineage>
        <taxon>Eukaryota</taxon>
        <taxon>Viridiplantae</taxon>
        <taxon>Chlorophyta</taxon>
        <taxon>core chlorophytes</taxon>
        <taxon>Trebouxiophyceae</taxon>
        <taxon>Chlorellales</taxon>
        <taxon>Chlorellaceae</taxon>
        <taxon>Chlorella clade</taxon>
        <taxon>Chlorella</taxon>
    </lineage>
</organism>
<feature type="repeat" description="ANK" evidence="3">
    <location>
        <begin position="153"/>
        <end position="185"/>
    </location>
</feature>
<evidence type="ECO:0000256" key="4">
    <source>
        <dbReference type="SAM" id="MobiDB-lite"/>
    </source>
</evidence>
<dbReference type="SUPFAM" id="SSF48403">
    <property type="entry name" value="Ankyrin repeat"/>
    <property type="match status" value="1"/>
</dbReference>